<feature type="compositionally biased region" description="Low complexity" evidence="1">
    <location>
        <begin position="231"/>
        <end position="250"/>
    </location>
</feature>
<keyword evidence="2" id="KW-1133">Transmembrane helix</keyword>
<name>A0A931E0D8_9CORY</name>
<keyword evidence="2" id="KW-0812">Transmembrane</keyword>
<feature type="compositionally biased region" description="Low complexity" evidence="1">
    <location>
        <begin position="181"/>
        <end position="192"/>
    </location>
</feature>
<dbReference type="AlphaFoldDB" id="A0A931E0D8"/>
<keyword evidence="5" id="KW-1185">Reference proteome</keyword>
<evidence type="ECO:0000313" key="5">
    <source>
        <dbReference type="Proteomes" id="UP000658613"/>
    </source>
</evidence>
<feature type="region of interest" description="Disordered" evidence="1">
    <location>
        <begin position="172"/>
        <end position="317"/>
    </location>
</feature>
<feature type="domain" description="General stress protein 17M-like" evidence="3">
    <location>
        <begin position="30"/>
        <end position="102"/>
    </location>
</feature>
<accession>A0A931E0D8</accession>
<dbReference type="InterPro" id="IPR025889">
    <property type="entry name" value="GSP17M-like_dom"/>
</dbReference>
<evidence type="ECO:0000256" key="2">
    <source>
        <dbReference type="SAM" id="Phobius"/>
    </source>
</evidence>
<gene>
    <name evidence="4" type="ORF">IW254_000269</name>
</gene>
<reference evidence="4" key="1">
    <citation type="submission" date="2020-11" db="EMBL/GenBank/DDBJ databases">
        <title>Sequencing the genomes of 1000 actinobacteria strains.</title>
        <authorList>
            <person name="Klenk H.-P."/>
        </authorList>
    </citation>
    <scope>NUCLEOTIDE SEQUENCE</scope>
    <source>
        <strain evidence="4">DSM 45632</strain>
    </source>
</reference>
<keyword evidence="2" id="KW-0472">Membrane</keyword>
<comment type="caution">
    <text evidence="4">The sequence shown here is derived from an EMBL/GenBank/DDBJ whole genome shotgun (WGS) entry which is preliminary data.</text>
</comment>
<evidence type="ECO:0000259" key="3">
    <source>
        <dbReference type="Pfam" id="PF11181"/>
    </source>
</evidence>
<dbReference type="EMBL" id="JADOUE010000001">
    <property type="protein sequence ID" value="MBG6121300.1"/>
    <property type="molecule type" value="Genomic_DNA"/>
</dbReference>
<dbReference type="Pfam" id="PF11181">
    <property type="entry name" value="YflT"/>
    <property type="match status" value="1"/>
</dbReference>
<feature type="compositionally biased region" description="Polar residues" evidence="1">
    <location>
        <begin position="291"/>
        <end position="317"/>
    </location>
</feature>
<dbReference type="Proteomes" id="UP000658613">
    <property type="component" value="Unassembled WGS sequence"/>
</dbReference>
<feature type="transmembrane region" description="Helical" evidence="2">
    <location>
        <begin position="78"/>
        <end position="100"/>
    </location>
</feature>
<feature type="compositionally biased region" description="Polar residues" evidence="1">
    <location>
        <begin position="193"/>
        <end position="230"/>
    </location>
</feature>
<sequence>MSNPAYATQQNNQIAKQAGIALERPSGWPVASFRSYSDAQAAVDGLSDRQFPVEALTIVGVDLMQVEKVTGRLTWPRILGAGALSGLWLGLFVGLLFMLFGEPFLSLISALLIGLIFGVVFAAMSYWLTNGKRDFSSATAIVAGRYDVLCEPSHAPAARDAIASMGLGTAGAVGMHSQPASEQPQTSETQSSHAQSFEAQSFEAQQPQAQSFEVQQSQATPAQHQPQPGRSTQVNQASSAQVQSAQAPQNHQPVQPNQAESYQAPVQRAEQPHYAEPQNDAQPNEGHWSVVQRNDAQPNEAQPNVAPNSSPQSEDNQ</sequence>
<proteinExistence type="predicted"/>
<protein>
    <recommendedName>
        <fullName evidence="3">General stress protein 17M-like domain-containing protein</fullName>
    </recommendedName>
</protein>
<evidence type="ECO:0000313" key="4">
    <source>
        <dbReference type="EMBL" id="MBG6121300.1"/>
    </source>
</evidence>
<organism evidence="4 5">
    <name type="scientific">Corynebacterium aquatimens</name>
    <dbReference type="NCBI Taxonomy" id="1190508"/>
    <lineage>
        <taxon>Bacteria</taxon>
        <taxon>Bacillati</taxon>
        <taxon>Actinomycetota</taxon>
        <taxon>Actinomycetes</taxon>
        <taxon>Mycobacteriales</taxon>
        <taxon>Corynebacteriaceae</taxon>
        <taxon>Corynebacterium</taxon>
    </lineage>
</organism>
<feature type="transmembrane region" description="Helical" evidence="2">
    <location>
        <begin position="106"/>
        <end position="128"/>
    </location>
</feature>
<feature type="compositionally biased region" description="Polar residues" evidence="1">
    <location>
        <begin position="251"/>
        <end position="261"/>
    </location>
</feature>
<evidence type="ECO:0000256" key="1">
    <source>
        <dbReference type="SAM" id="MobiDB-lite"/>
    </source>
</evidence>